<feature type="region of interest" description="Disordered" evidence="1">
    <location>
        <begin position="49"/>
        <end position="122"/>
    </location>
</feature>
<keyword evidence="3" id="KW-1185">Reference proteome</keyword>
<dbReference type="AlphaFoldDB" id="A0A3M7R9X7"/>
<name>A0A3M7R9X7_BRAPC</name>
<dbReference type="EMBL" id="REGN01003860">
    <property type="protein sequence ID" value="RNA20403.1"/>
    <property type="molecule type" value="Genomic_DNA"/>
</dbReference>
<organism evidence="2 3">
    <name type="scientific">Brachionus plicatilis</name>
    <name type="common">Marine rotifer</name>
    <name type="synonym">Brachionus muelleri</name>
    <dbReference type="NCBI Taxonomy" id="10195"/>
    <lineage>
        <taxon>Eukaryota</taxon>
        <taxon>Metazoa</taxon>
        <taxon>Spiralia</taxon>
        <taxon>Gnathifera</taxon>
        <taxon>Rotifera</taxon>
        <taxon>Eurotatoria</taxon>
        <taxon>Monogononta</taxon>
        <taxon>Pseudotrocha</taxon>
        <taxon>Ploima</taxon>
        <taxon>Brachionidae</taxon>
        <taxon>Brachionus</taxon>
    </lineage>
</organism>
<feature type="compositionally biased region" description="Acidic residues" evidence="1">
    <location>
        <begin position="85"/>
        <end position="94"/>
    </location>
</feature>
<accession>A0A3M7R9X7</accession>
<gene>
    <name evidence="2" type="ORF">BpHYR1_037755</name>
</gene>
<comment type="caution">
    <text evidence="2">The sequence shown here is derived from an EMBL/GenBank/DDBJ whole genome shotgun (WGS) entry which is preliminary data.</text>
</comment>
<evidence type="ECO:0000256" key="1">
    <source>
        <dbReference type="SAM" id="MobiDB-lite"/>
    </source>
</evidence>
<sequence length="153" mass="16962">MNNNLNLNVSPSNLAASVTQPCTSSSLQAHQMPRKAYFLNKYEQNNPQTKASIGEIAAAKPKDQMTSQQGSKRHFSGSNSSLQNSDDDDDEFADMDTSQGGTLSKSKEEKRRLSHTAAEQKRRNAIKVRANFTMYPLFGQKFGPHLEIQVLNA</sequence>
<evidence type="ECO:0000313" key="3">
    <source>
        <dbReference type="Proteomes" id="UP000276133"/>
    </source>
</evidence>
<proteinExistence type="predicted"/>
<evidence type="ECO:0000313" key="2">
    <source>
        <dbReference type="EMBL" id="RNA20403.1"/>
    </source>
</evidence>
<protein>
    <submittedName>
        <fullName evidence="2">Uncharacterized protein</fullName>
    </submittedName>
</protein>
<dbReference type="Proteomes" id="UP000276133">
    <property type="component" value="Unassembled WGS sequence"/>
</dbReference>
<reference evidence="2 3" key="1">
    <citation type="journal article" date="2018" name="Sci. Rep.">
        <title>Genomic signatures of local adaptation to the degree of environmental predictability in rotifers.</title>
        <authorList>
            <person name="Franch-Gras L."/>
            <person name="Hahn C."/>
            <person name="Garcia-Roger E.M."/>
            <person name="Carmona M.J."/>
            <person name="Serra M."/>
            <person name="Gomez A."/>
        </authorList>
    </citation>
    <scope>NUCLEOTIDE SEQUENCE [LARGE SCALE GENOMIC DNA]</scope>
    <source>
        <strain evidence="2">HYR1</strain>
    </source>
</reference>